<evidence type="ECO:0000256" key="2">
    <source>
        <dbReference type="ARBA" id="ARBA00022643"/>
    </source>
</evidence>
<dbReference type="RefSeq" id="WP_083563475.1">
    <property type="nucleotide sequence ID" value="NZ_AQQV01000006.1"/>
</dbReference>
<dbReference type="InterPro" id="IPR005025">
    <property type="entry name" value="FMN_Rdtase-like_dom"/>
</dbReference>
<sequence length="153" mass="16711">MANLLIVYHSQSGHTEGLAKAALKGARHHDIHNVEVRFIRAHEADENDLLWADGILFGTPENFGYMSGAMKDFLDRTYYQVEGQLGGRPYAIFISCANDGRGAAAAIHRIMNGYALKEVADPLICRGRPKPQHLEAAEELGMTMAAGLEAGVF</sequence>
<dbReference type="PANTHER" id="PTHR30546:SF23">
    <property type="entry name" value="FLAVOPROTEIN-LIKE PROTEIN YCP4-RELATED"/>
    <property type="match status" value="1"/>
</dbReference>
<dbReference type="EMBL" id="AQQV01000006">
    <property type="protein sequence ID" value="ORE85025.1"/>
    <property type="molecule type" value="Genomic_DNA"/>
</dbReference>
<evidence type="ECO:0000313" key="5">
    <source>
        <dbReference type="Proteomes" id="UP000192342"/>
    </source>
</evidence>
<dbReference type="STRING" id="1317117.ATO7_16115"/>
<dbReference type="SUPFAM" id="SSF52218">
    <property type="entry name" value="Flavoproteins"/>
    <property type="match status" value="1"/>
</dbReference>
<dbReference type="GO" id="GO:0010181">
    <property type="term" value="F:FMN binding"/>
    <property type="evidence" value="ECO:0007669"/>
    <property type="project" value="InterPro"/>
</dbReference>
<dbReference type="GO" id="GO:0016020">
    <property type="term" value="C:membrane"/>
    <property type="evidence" value="ECO:0007669"/>
    <property type="project" value="TreeGrafter"/>
</dbReference>
<proteinExistence type="predicted"/>
<reference evidence="4 5" key="1">
    <citation type="submission" date="2013-04" db="EMBL/GenBank/DDBJ databases">
        <title>Oceanococcus atlanticus 22II-S10r2 Genome Sequencing.</title>
        <authorList>
            <person name="Lai Q."/>
            <person name="Li G."/>
            <person name="Shao Z."/>
        </authorList>
    </citation>
    <scope>NUCLEOTIDE SEQUENCE [LARGE SCALE GENOMIC DNA]</scope>
    <source>
        <strain evidence="4 5">22II-S10r2</strain>
    </source>
</reference>
<gene>
    <name evidence="4" type="ORF">ATO7_16115</name>
</gene>
<comment type="caution">
    <text evidence="4">The sequence shown here is derived from an EMBL/GenBank/DDBJ whole genome shotgun (WGS) entry which is preliminary data.</text>
</comment>
<keyword evidence="1" id="KW-0285">Flavoprotein</keyword>
<dbReference type="OrthoDB" id="5736081at2"/>
<evidence type="ECO:0000259" key="3">
    <source>
        <dbReference type="PROSITE" id="PS50902"/>
    </source>
</evidence>
<evidence type="ECO:0000256" key="1">
    <source>
        <dbReference type="ARBA" id="ARBA00022630"/>
    </source>
</evidence>
<dbReference type="PANTHER" id="PTHR30546">
    <property type="entry name" value="FLAVODOXIN-RELATED PROTEIN WRBA-RELATED"/>
    <property type="match status" value="1"/>
</dbReference>
<dbReference type="Pfam" id="PF03358">
    <property type="entry name" value="FMN_red"/>
    <property type="match status" value="1"/>
</dbReference>
<dbReference type="Proteomes" id="UP000192342">
    <property type="component" value="Unassembled WGS sequence"/>
</dbReference>
<dbReference type="InterPro" id="IPR029039">
    <property type="entry name" value="Flavoprotein-like_sf"/>
</dbReference>
<protein>
    <submittedName>
        <fullName evidence="4">Flavodoxin protein</fullName>
    </submittedName>
</protein>
<dbReference type="GO" id="GO:0003955">
    <property type="term" value="F:NAD(P)H dehydrogenase (quinone) activity"/>
    <property type="evidence" value="ECO:0007669"/>
    <property type="project" value="TreeGrafter"/>
</dbReference>
<accession>A0A1Y1S9S1</accession>
<dbReference type="InterPro" id="IPR008254">
    <property type="entry name" value="Flavodoxin/NO_synth"/>
</dbReference>
<keyword evidence="5" id="KW-1185">Reference proteome</keyword>
<keyword evidence="2" id="KW-0288">FMN</keyword>
<dbReference type="PROSITE" id="PS50902">
    <property type="entry name" value="FLAVODOXIN_LIKE"/>
    <property type="match status" value="1"/>
</dbReference>
<dbReference type="AlphaFoldDB" id="A0A1Y1S9S1"/>
<organism evidence="4 5">
    <name type="scientific">Oceanococcus atlanticus</name>
    <dbReference type="NCBI Taxonomy" id="1317117"/>
    <lineage>
        <taxon>Bacteria</taxon>
        <taxon>Pseudomonadati</taxon>
        <taxon>Pseudomonadota</taxon>
        <taxon>Gammaproteobacteria</taxon>
        <taxon>Chromatiales</taxon>
        <taxon>Oceanococcaceae</taxon>
        <taxon>Oceanococcus</taxon>
    </lineage>
</organism>
<feature type="domain" description="Flavodoxin-like" evidence="3">
    <location>
        <begin position="4"/>
        <end position="145"/>
    </location>
</feature>
<dbReference type="Gene3D" id="3.40.50.360">
    <property type="match status" value="1"/>
</dbReference>
<name>A0A1Y1S9S1_9GAMM</name>
<evidence type="ECO:0000313" key="4">
    <source>
        <dbReference type="EMBL" id="ORE85025.1"/>
    </source>
</evidence>